<evidence type="ECO:0000256" key="2">
    <source>
        <dbReference type="SAM" id="MobiDB-lite"/>
    </source>
</evidence>
<evidence type="ECO:0000313" key="4">
    <source>
        <dbReference type="Proteomes" id="UP000318053"/>
    </source>
</evidence>
<dbReference type="AlphaFoldDB" id="A0A5C5YJK6"/>
<proteinExistence type="inferred from homology"/>
<dbReference type="InterPro" id="IPR003423">
    <property type="entry name" value="OMP_efflux"/>
</dbReference>
<evidence type="ECO:0000256" key="1">
    <source>
        <dbReference type="ARBA" id="ARBA00007613"/>
    </source>
</evidence>
<dbReference type="Pfam" id="PF02321">
    <property type="entry name" value="OEP"/>
    <property type="match status" value="1"/>
</dbReference>
<evidence type="ECO:0000313" key="3">
    <source>
        <dbReference type="EMBL" id="TWT75073.1"/>
    </source>
</evidence>
<dbReference type="PANTHER" id="PTHR30203">
    <property type="entry name" value="OUTER MEMBRANE CATION EFFLUX PROTEIN"/>
    <property type="match status" value="1"/>
</dbReference>
<dbReference type="EMBL" id="SJPK01000001">
    <property type="protein sequence ID" value="TWT75073.1"/>
    <property type="molecule type" value="Genomic_DNA"/>
</dbReference>
<accession>A0A5C5YJK6</accession>
<comment type="caution">
    <text evidence="3">The sequence shown here is derived from an EMBL/GenBank/DDBJ whole genome shotgun (WGS) entry which is preliminary data.</text>
</comment>
<feature type="compositionally biased region" description="Low complexity" evidence="2">
    <location>
        <begin position="139"/>
        <end position="152"/>
    </location>
</feature>
<dbReference type="SUPFAM" id="SSF56954">
    <property type="entry name" value="Outer membrane efflux proteins (OEP)"/>
    <property type="match status" value="1"/>
</dbReference>
<gene>
    <name evidence="3" type="primary">czcC_1</name>
    <name evidence="3" type="ORF">CA85_03610</name>
</gene>
<dbReference type="InterPro" id="IPR010131">
    <property type="entry name" value="MdtP/NodT-like"/>
</dbReference>
<organism evidence="3 4">
    <name type="scientific">Allorhodopirellula solitaria</name>
    <dbReference type="NCBI Taxonomy" id="2527987"/>
    <lineage>
        <taxon>Bacteria</taxon>
        <taxon>Pseudomonadati</taxon>
        <taxon>Planctomycetota</taxon>
        <taxon>Planctomycetia</taxon>
        <taxon>Pirellulales</taxon>
        <taxon>Pirellulaceae</taxon>
        <taxon>Allorhodopirellula</taxon>
    </lineage>
</organism>
<reference evidence="3 4" key="1">
    <citation type="submission" date="2019-02" db="EMBL/GenBank/DDBJ databases">
        <title>Deep-cultivation of Planctomycetes and their phenomic and genomic characterization uncovers novel biology.</title>
        <authorList>
            <person name="Wiegand S."/>
            <person name="Jogler M."/>
            <person name="Boedeker C."/>
            <person name="Pinto D."/>
            <person name="Vollmers J."/>
            <person name="Rivas-Marin E."/>
            <person name="Kohn T."/>
            <person name="Peeters S.H."/>
            <person name="Heuer A."/>
            <person name="Rast P."/>
            <person name="Oberbeckmann S."/>
            <person name="Bunk B."/>
            <person name="Jeske O."/>
            <person name="Meyerdierks A."/>
            <person name="Storesund J.E."/>
            <person name="Kallscheuer N."/>
            <person name="Luecker S."/>
            <person name="Lage O.M."/>
            <person name="Pohl T."/>
            <person name="Merkel B.J."/>
            <person name="Hornburger P."/>
            <person name="Mueller R.-W."/>
            <person name="Bruemmer F."/>
            <person name="Labrenz M."/>
            <person name="Spormann A.M."/>
            <person name="Op Den Camp H."/>
            <person name="Overmann J."/>
            <person name="Amann R."/>
            <person name="Jetten M.S.M."/>
            <person name="Mascher T."/>
            <person name="Medema M.H."/>
            <person name="Devos D.P."/>
            <person name="Kaster A.-K."/>
            <person name="Ovreas L."/>
            <person name="Rohde M."/>
            <person name="Galperin M.Y."/>
            <person name="Jogler C."/>
        </authorList>
    </citation>
    <scope>NUCLEOTIDE SEQUENCE [LARGE SCALE GENOMIC DNA]</scope>
    <source>
        <strain evidence="3 4">CA85</strain>
    </source>
</reference>
<dbReference type="Gene3D" id="1.20.1600.10">
    <property type="entry name" value="Outer membrane efflux proteins (OEP)"/>
    <property type="match status" value="1"/>
</dbReference>
<name>A0A5C5YJK6_9BACT</name>
<protein>
    <submittedName>
        <fullName evidence="3">Cobalt-zinc-cadmium resistance protein CzcC</fullName>
    </submittedName>
</protein>
<comment type="similarity">
    <text evidence="1">Belongs to the outer membrane factor (OMF) (TC 1.B.17) family.</text>
</comment>
<dbReference type="GO" id="GO:0015562">
    <property type="term" value="F:efflux transmembrane transporter activity"/>
    <property type="evidence" value="ECO:0007669"/>
    <property type="project" value="InterPro"/>
</dbReference>
<sequence>MKDCTPAWIEGIRIVVRTILTTGTPYCADSMHCTDSSYYEVFTTSMRRTGWSISIHRKVHRVNISTMTGVSVSRRQHKRLLLLAVLGTTTMGLATGCQSLRPRSLFSDPAPLHAAPRIAETPPQTERGDQKATEGDVSAPATPGDTPGDTPAQADVVNPVGYTDEVDPIDAATSPSDTLTSFTDLISQNENLQTIGSGNTSGSYPSSSIEPSGGITLDVIESIALSNNPTIAELVATTQKAAGFKTQVGLRANPTVGYNANQLADANTDQHTVYISQTIITADKLALNRNVLNEALRAQLFQLEAQKYRVATDIRTTFYAALAAQRRVSLISDFQSVADKGLELAELRKKGQEGSQLDVVQAEVQKNEIDLLLQQAEIQFQAAWREMAALAGNPGMQPEPLIGELPAAASDLDWQDVAATMVTSSPEYQAARARVTQARANVSRQEIQKIPNLNVNLGAGSDRATGEGLINFSIGAPIPVFNKNQGNISAALAEYIRACREVERVENSIRARLAEVSNDYGSSRVAVERYSHLILPNAAESLELAEIAYKAGETSFVQVLVARRTYFDTNLRFVAAQRLLAQSRARVDGYVLTGALNAVIDGSGSASLRGQTLSQQ</sequence>
<keyword evidence="4" id="KW-1185">Reference proteome</keyword>
<dbReference type="PANTHER" id="PTHR30203:SF24">
    <property type="entry name" value="BLR4935 PROTEIN"/>
    <property type="match status" value="1"/>
</dbReference>
<dbReference type="Proteomes" id="UP000318053">
    <property type="component" value="Unassembled WGS sequence"/>
</dbReference>
<feature type="region of interest" description="Disordered" evidence="2">
    <location>
        <begin position="105"/>
        <end position="156"/>
    </location>
</feature>